<sequence length="100" mass="9600">MPPLPSPPAALAGLPPVSGKALARLGRGPLAGAGPAGGPGADTAARDAGAAAADRAGREPWAAAGADRGWPGVPVGRGHRSRAAPVEAESAASVDREPET</sequence>
<dbReference type="Proteomes" id="UP000034024">
    <property type="component" value="Chromosome"/>
</dbReference>
<evidence type="ECO:0000313" key="2">
    <source>
        <dbReference type="EMBL" id="AKH16117.1"/>
    </source>
</evidence>
<evidence type="ECO:0000256" key="1">
    <source>
        <dbReference type="SAM" id="MobiDB-lite"/>
    </source>
</evidence>
<feature type="region of interest" description="Disordered" evidence="1">
    <location>
        <begin position="1"/>
        <end position="20"/>
    </location>
</feature>
<accession>A0A0F7JKK6</accession>
<feature type="compositionally biased region" description="Low complexity" evidence="1">
    <location>
        <begin position="9"/>
        <end position="20"/>
    </location>
</feature>
<proteinExistence type="predicted"/>
<keyword evidence="3" id="KW-1185">Reference proteome</keyword>
<dbReference type="EMBL" id="CP011389">
    <property type="protein sequence ID" value="AKH16117.1"/>
    <property type="molecule type" value="Genomic_DNA"/>
</dbReference>
<feature type="compositionally biased region" description="Low complexity" evidence="1">
    <location>
        <begin position="41"/>
        <end position="64"/>
    </location>
</feature>
<organism evidence="2 3">
    <name type="scientific">Deinococcus soli</name>
    <name type="common">ex Cha et al. 2016</name>
    <dbReference type="NCBI Taxonomy" id="1309411"/>
    <lineage>
        <taxon>Bacteria</taxon>
        <taxon>Thermotogati</taxon>
        <taxon>Deinococcota</taxon>
        <taxon>Deinococci</taxon>
        <taxon>Deinococcales</taxon>
        <taxon>Deinococcaceae</taxon>
        <taxon>Deinococcus</taxon>
    </lineage>
</organism>
<dbReference type="AlphaFoldDB" id="A0A0F7JKK6"/>
<feature type="compositionally biased region" description="Low complexity" evidence="1">
    <location>
        <begin position="83"/>
        <end position="93"/>
    </location>
</feature>
<feature type="compositionally biased region" description="Gly residues" evidence="1">
    <location>
        <begin position="29"/>
        <end position="40"/>
    </location>
</feature>
<gene>
    <name evidence="2" type="ORF">SY84_02580</name>
</gene>
<name>A0A0F7JKK6_9DEIO</name>
<evidence type="ECO:0000313" key="3">
    <source>
        <dbReference type="Proteomes" id="UP000034024"/>
    </source>
</evidence>
<dbReference type="KEGG" id="dch:SY84_02580"/>
<protein>
    <submittedName>
        <fullName evidence="2">Uncharacterized protein</fullName>
    </submittedName>
</protein>
<reference evidence="2 3" key="1">
    <citation type="submission" date="2015-01" db="EMBL/GenBank/DDBJ databases">
        <title>Deinococcus soli/N5/whole genome sequencing.</title>
        <authorList>
            <person name="Kim M.K."/>
            <person name="Srinivasan S."/>
            <person name="Lee J.-J."/>
        </authorList>
    </citation>
    <scope>NUCLEOTIDE SEQUENCE [LARGE SCALE GENOMIC DNA]</scope>
    <source>
        <strain evidence="2 3">N5</strain>
    </source>
</reference>
<feature type="region of interest" description="Disordered" evidence="1">
    <location>
        <begin position="25"/>
        <end position="100"/>
    </location>
</feature>